<protein>
    <submittedName>
        <fullName evidence="1">Uncharacterized protein</fullName>
    </submittedName>
</protein>
<dbReference type="EMBL" id="JBHRTR010000028">
    <property type="protein sequence ID" value="MFC3228268.1"/>
    <property type="molecule type" value="Genomic_DNA"/>
</dbReference>
<keyword evidence="2" id="KW-1185">Reference proteome</keyword>
<reference evidence="2" key="1">
    <citation type="journal article" date="2019" name="Int. J. Syst. Evol. Microbiol.">
        <title>The Global Catalogue of Microorganisms (GCM) 10K type strain sequencing project: providing services to taxonomists for standard genome sequencing and annotation.</title>
        <authorList>
            <consortium name="The Broad Institute Genomics Platform"/>
            <consortium name="The Broad Institute Genome Sequencing Center for Infectious Disease"/>
            <person name="Wu L."/>
            <person name="Ma J."/>
        </authorList>
    </citation>
    <scope>NUCLEOTIDE SEQUENCE [LARGE SCALE GENOMIC DNA]</scope>
    <source>
        <strain evidence="2">KCTC 42964</strain>
    </source>
</reference>
<comment type="caution">
    <text evidence="1">The sequence shown here is derived from an EMBL/GenBank/DDBJ whole genome shotgun (WGS) entry which is preliminary data.</text>
</comment>
<dbReference type="Proteomes" id="UP001595528">
    <property type="component" value="Unassembled WGS sequence"/>
</dbReference>
<organism evidence="1 2">
    <name type="scientific">Marinibaculum pumilum</name>
    <dbReference type="NCBI Taxonomy" id="1766165"/>
    <lineage>
        <taxon>Bacteria</taxon>
        <taxon>Pseudomonadati</taxon>
        <taxon>Pseudomonadota</taxon>
        <taxon>Alphaproteobacteria</taxon>
        <taxon>Rhodospirillales</taxon>
        <taxon>Rhodospirillaceae</taxon>
        <taxon>Marinibaculum</taxon>
    </lineage>
</organism>
<name>A0ABV7L0S8_9PROT</name>
<evidence type="ECO:0000313" key="1">
    <source>
        <dbReference type="EMBL" id="MFC3228268.1"/>
    </source>
</evidence>
<sequence length="174" mass="18114">MGHGSSTGRTGLGGLAAALALLCLDSEAMAEAASLRIDNATDLTLQMPADAEAQGNCTWGGPATMLLPGESATFTIAPADGGSVLSPCHLSVEVPIEPPPPVGQSPARLDLDIRAPTAGRLTVEVQYSFRLGPGTGHWAREPVVMQELQADAGNTYQLDLAPLAHWITNYLTRD</sequence>
<proteinExistence type="predicted"/>
<gene>
    <name evidence="1" type="ORF">ACFOGJ_13565</name>
</gene>
<accession>A0ABV7L0S8</accession>
<evidence type="ECO:0000313" key="2">
    <source>
        <dbReference type="Proteomes" id="UP001595528"/>
    </source>
</evidence>
<dbReference type="RefSeq" id="WP_379901226.1">
    <property type="nucleotide sequence ID" value="NZ_JBHRTR010000028.1"/>
</dbReference>